<reference evidence="7" key="2">
    <citation type="submission" date="2014-03" db="EMBL/GenBank/DDBJ databases">
        <authorList>
            <person name="Genoscope - CEA"/>
        </authorList>
    </citation>
    <scope>NUCLEOTIDE SEQUENCE</scope>
</reference>
<dbReference type="Pfam" id="PF01130">
    <property type="entry name" value="CD36"/>
    <property type="match status" value="1"/>
</dbReference>
<dbReference type="PRINTS" id="PR01609">
    <property type="entry name" value="CD36FAMILY"/>
</dbReference>
<dbReference type="GO" id="GO:0006622">
    <property type="term" value="P:protein targeting to lysosome"/>
    <property type="evidence" value="ECO:0007669"/>
    <property type="project" value="TreeGrafter"/>
</dbReference>
<name>A0A061A6X7_ONCMY</name>
<dbReference type="STRING" id="8022.A0A061A6X7"/>
<keyword evidence="3" id="KW-0812">Transmembrane</keyword>
<comment type="similarity">
    <text evidence="2">Belongs to the CD36 family.</text>
</comment>
<dbReference type="PANTHER" id="PTHR11923:SF56">
    <property type="entry name" value="LYSOSOME MEMBRANE PROTEIN 2"/>
    <property type="match status" value="1"/>
</dbReference>
<sequence>MEYGRIDTWNGLTEMSWWSSNQSNMINGTDGSVFHPLLSRKELLYIFAADLCRSIHLGYVEDVDVKGIPAYRFAPPHDVLQSPEENPTNAGFCVPAGDCLGTGVLKVSVCREGKRWLITVTTLVGIKYVPHIHTVCFD</sequence>
<keyword evidence="5" id="KW-0472">Membrane</keyword>
<dbReference type="GO" id="GO:0005737">
    <property type="term" value="C:cytoplasm"/>
    <property type="evidence" value="ECO:0007669"/>
    <property type="project" value="TreeGrafter"/>
</dbReference>
<dbReference type="Proteomes" id="UP000193380">
    <property type="component" value="Unassembled WGS sequence"/>
</dbReference>
<evidence type="ECO:0000256" key="4">
    <source>
        <dbReference type="ARBA" id="ARBA00022989"/>
    </source>
</evidence>
<dbReference type="AlphaFoldDB" id="A0A061A6X7"/>
<dbReference type="InterPro" id="IPR002159">
    <property type="entry name" value="CD36_fam"/>
</dbReference>
<dbReference type="PaxDb" id="8022-A0A061A6X7"/>
<keyword evidence="6" id="KW-0325">Glycoprotein</keyword>
<evidence type="ECO:0000256" key="3">
    <source>
        <dbReference type="ARBA" id="ARBA00022692"/>
    </source>
</evidence>
<comment type="subcellular location">
    <subcellularLocation>
        <location evidence="1">Membrane</location>
    </subcellularLocation>
</comment>
<evidence type="ECO:0000256" key="5">
    <source>
        <dbReference type="ARBA" id="ARBA00023136"/>
    </source>
</evidence>
<gene>
    <name evidence="7" type="ORF">GSONMT00059524001</name>
</gene>
<accession>A0A061A6X7</accession>
<keyword evidence="4" id="KW-1133">Transmembrane helix</keyword>
<dbReference type="EMBL" id="FR980028">
    <property type="protein sequence ID" value="CDR18859.1"/>
    <property type="molecule type" value="Genomic_DNA"/>
</dbReference>
<dbReference type="PANTHER" id="PTHR11923">
    <property type="entry name" value="SCAVENGER RECEPTOR CLASS B TYPE-1 SR-B1"/>
    <property type="match status" value="1"/>
</dbReference>
<dbReference type="GO" id="GO:0006898">
    <property type="term" value="P:receptor-mediated endocytosis"/>
    <property type="evidence" value="ECO:0007669"/>
    <property type="project" value="TreeGrafter"/>
</dbReference>
<reference evidence="7" key="1">
    <citation type="journal article" date="2014" name="Nat. Commun.">
        <title>The rainbow trout genome provides novel insights into evolution after whole-genome duplication in vertebrates.</title>
        <authorList>
            <person name="Berthelot C."/>
            <person name="Brunet F."/>
            <person name="Chalopin D."/>
            <person name="Juanchich A."/>
            <person name="Bernard M."/>
            <person name="Noel B."/>
            <person name="Bento P."/>
            <person name="Da Silva C."/>
            <person name="Labadie K."/>
            <person name="Alberti A."/>
            <person name="Aury J.M."/>
            <person name="Louis A."/>
            <person name="Dehais P."/>
            <person name="Bardou P."/>
            <person name="Montfort J."/>
            <person name="Klopp C."/>
            <person name="Cabau C."/>
            <person name="Gaspin C."/>
            <person name="Thorgaard G.H."/>
            <person name="Boussaha M."/>
            <person name="Quillet E."/>
            <person name="Guyomard R."/>
            <person name="Galiana D."/>
            <person name="Bobe J."/>
            <person name="Volff J.N."/>
            <person name="Genet C."/>
            <person name="Wincker P."/>
            <person name="Jaillon O."/>
            <person name="Roest Crollius H."/>
            <person name="Guiguen Y."/>
        </authorList>
    </citation>
    <scope>NUCLEOTIDE SEQUENCE [LARGE SCALE GENOMIC DNA]</scope>
</reference>
<dbReference type="GO" id="GO:0016020">
    <property type="term" value="C:membrane"/>
    <property type="evidence" value="ECO:0007669"/>
    <property type="project" value="UniProtKB-SubCell"/>
</dbReference>
<evidence type="ECO:0000256" key="6">
    <source>
        <dbReference type="ARBA" id="ARBA00023180"/>
    </source>
</evidence>
<protein>
    <submittedName>
        <fullName evidence="7">Uncharacterized protein</fullName>
    </submittedName>
</protein>
<organism evidence="7 8">
    <name type="scientific">Oncorhynchus mykiss</name>
    <name type="common">Rainbow trout</name>
    <name type="synonym">Salmo gairdneri</name>
    <dbReference type="NCBI Taxonomy" id="8022"/>
    <lineage>
        <taxon>Eukaryota</taxon>
        <taxon>Metazoa</taxon>
        <taxon>Chordata</taxon>
        <taxon>Craniata</taxon>
        <taxon>Vertebrata</taxon>
        <taxon>Euteleostomi</taxon>
        <taxon>Actinopterygii</taxon>
        <taxon>Neopterygii</taxon>
        <taxon>Teleostei</taxon>
        <taxon>Protacanthopterygii</taxon>
        <taxon>Salmoniformes</taxon>
        <taxon>Salmonidae</taxon>
        <taxon>Salmoninae</taxon>
        <taxon>Oncorhynchus</taxon>
    </lineage>
</organism>
<evidence type="ECO:0000313" key="7">
    <source>
        <dbReference type="EMBL" id="CDR18859.1"/>
    </source>
</evidence>
<evidence type="ECO:0000313" key="8">
    <source>
        <dbReference type="Proteomes" id="UP000193380"/>
    </source>
</evidence>
<dbReference type="GO" id="GO:0005044">
    <property type="term" value="F:scavenger receptor activity"/>
    <property type="evidence" value="ECO:0007669"/>
    <property type="project" value="TreeGrafter"/>
</dbReference>
<proteinExistence type="inferred from homology"/>
<evidence type="ECO:0000256" key="2">
    <source>
        <dbReference type="ARBA" id="ARBA00010532"/>
    </source>
</evidence>
<evidence type="ECO:0000256" key="1">
    <source>
        <dbReference type="ARBA" id="ARBA00004370"/>
    </source>
</evidence>